<dbReference type="Gene3D" id="3.30.70.2740">
    <property type="match status" value="1"/>
</dbReference>
<evidence type="ECO:0000256" key="4">
    <source>
        <dbReference type="ARBA" id="ARBA00023002"/>
    </source>
</evidence>
<evidence type="ECO:0000313" key="6">
    <source>
        <dbReference type="EMBL" id="PIR38278.1"/>
    </source>
</evidence>
<evidence type="ECO:0000259" key="5">
    <source>
        <dbReference type="PROSITE" id="PS51387"/>
    </source>
</evidence>
<dbReference type="PANTHER" id="PTHR11748">
    <property type="entry name" value="D-LACTATE DEHYDROGENASE"/>
    <property type="match status" value="1"/>
</dbReference>
<evidence type="ECO:0000256" key="1">
    <source>
        <dbReference type="ARBA" id="ARBA00001974"/>
    </source>
</evidence>
<accession>A0A2H0QVI9</accession>
<dbReference type="InterPro" id="IPR016169">
    <property type="entry name" value="FAD-bd_PCMH_sub2"/>
</dbReference>
<dbReference type="InterPro" id="IPR016164">
    <property type="entry name" value="FAD-linked_Oxase-like_C"/>
</dbReference>
<evidence type="ECO:0000256" key="2">
    <source>
        <dbReference type="ARBA" id="ARBA00022630"/>
    </source>
</evidence>
<dbReference type="Pfam" id="PF01565">
    <property type="entry name" value="FAD_binding_4"/>
    <property type="match status" value="1"/>
</dbReference>
<dbReference type="Gene3D" id="3.30.465.10">
    <property type="match status" value="1"/>
</dbReference>
<proteinExistence type="predicted"/>
<dbReference type="AlphaFoldDB" id="A0A2H0QVI9"/>
<dbReference type="InterPro" id="IPR016167">
    <property type="entry name" value="FAD-bd_PCMH_sub1"/>
</dbReference>
<organism evidence="6 7">
    <name type="scientific">Candidatus Zambryskibacteria bacterium CG10_big_fil_rev_8_21_14_0_10_42_12</name>
    <dbReference type="NCBI Taxonomy" id="1975115"/>
    <lineage>
        <taxon>Bacteria</taxon>
        <taxon>Candidatus Zambryskiibacteriota</taxon>
    </lineage>
</organism>
<dbReference type="GO" id="GO:0008720">
    <property type="term" value="F:D-lactate dehydrogenase (NAD+) activity"/>
    <property type="evidence" value="ECO:0007669"/>
    <property type="project" value="TreeGrafter"/>
</dbReference>
<dbReference type="Gene3D" id="1.10.45.10">
    <property type="entry name" value="Vanillyl-alcohol Oxidase, Chain A, domain 4"/>
    <property type="match status" value="1"/>
</dbReference>
<dbReference type="SUPFAM" id="SSF55103">
    <property type="entry name" value="FAD-linked oxidases, C-terminal domain"/>
    <property type="match status" value="1"/>
</dbReference>
<dbReference type="SUPFAM" id="SSF56176">
    <property type="entry name" value="FAD-binding/transporter-associated domain-like"/>
    <property type="match status" value="1"/>
</dbReference>
<name>A0A2H0QVI9_9BACT</name>
<dbReference type="EMBL" id="PCXL01000011">
    <property type="protein sequence ID" value="PIR38278.1"/>
    <property type="molecule type" value="Genomic_DNA"/>
</dbReference>
<keyword evidence="2" id="KW-0285">Flavoprotein</keyword>
<comment type="caution">
    <text evidence="6">The sequence shown here is derived from an EMBL/GenBank/DDBJ whole genome shotgun (WGS) entry which is preliminary data.</text>
</comment>
<dbReference type="GO" id="GO:0071949">
    <property type="term" value="F:FAD binding"/>
    <property type="evidence" value="ECO:0007669"/>
    <property type="project" value="InterPro"/>
</dbReference>
<gene>
    <name evidence="6" type="ORF">COV34_01560</name>
</gene>
<dbReference type="InterPro" id="IPR036318">
    <property type="entry name" value="FAD-bd_PCMH-like_sf"/>
</dbReference>
<protein>
    <submittedName>
        <fullName evidence="6">FAD-binding oxidoreductase</fullName>
    </submittedName>
</protein>
<evidence type="ECO:0000313" key="7">
    <source>
        <dbReference type="Proteomes" id="UP000231333"/>
    </source>
</evidence>
<comment type="cofactor">
    <cofactor evidence="1">
        <name>FAD</name>
        <dbReference type="ChEBI" id="CHEBI:57692"/>
    </cofactor>
</comment>
<dbReference type="InterPro" id="IPR016166">
    <property type="entry name" value="FAD-bd_PCMH"/>
</dbReference>
<feature type="domain" description="FAD-binding PCMH-type" evidence="5">
    <location>
        <begin position="36"/>
        <end position="270"/>
    </location>
</feature>
<dbReference type="GO" id="GO:1903457">
    <property type="term" value="P:lactate catabolic process"/>
    <property type="evidence" value="ECO:0007669"/>
    <property type="project" value="TreeGrafter"/>
</dbReference>
<dbReference type="Gene3D" id="3.30.43.10">
    <property type="entry name" value="Uridine Diphospho-n-acetylenolpyruvylglucosamine Reductase, domain 2"/>
    <property type="match status" value="1"/>
</dbReference>
<dbReference type="Proteomes" id="UP000231333">
    <property type="component" value="Unassembled WGS sequence"/>
</dbReference>
<dbReference type="GO" id="GO:0004458">
    <property type="term" value="F:D-lactate dehydrogenase (cytochrome) activity"/>
    <property type="evidence" value="ECO:0007669"/>
    <property type="project" value="TreeGrafter"/>
</dbReference>
<keyword evidence="4" id="KW-0560">Oxidoreductase</keyword>
<dbReference type="InterPro" id="IPR016171">
    <property type="entry name" value="Vanillyl_alc_oxidase_C-sub2"/>
</dbReference>
<keyword evidence="3" id="KW-0274">FAD</keyword>
<sequence>MRIKQETIDAVQKETGCEVLSDKETLDTFSKDTSLFKVEPSAVCFPKNVEEIKKIVRSVVAHKAQEPHLSITGRSGGSDMTGGPLTTGLVLSMTEHLNHFSIDKNKKEAIVEPGVFYRDFEKETEPLGLVYPAFPASRGLCAWGGMVMNNAAGEKTLRYGQTREHVRSVSMVLADGNEYNFGPLDEEAMKQKMREQTFEGDIYRRMHELVTTNYDAIEAATPRVTKNSSGYALARVWDKKKKIFDLSQLFVGSQGTLGIMTKAKVGLVEEAPHKTLIALFLPNWNKLPDLVNKLLPFEPESLETFDDATMKLGIRFMPEIARKVGVNFFSFALKFLPEALISIRMFGIPKLVMLVELAEKEKDELIAKQEKIEHMLRESRVNFRTLTAETEQDKYWVMRRESFNLLRQKVKGKRTAPFVEDFCVAPRHIPEFLPELLAILKGAGIKANIAGHAGNGNFHIIPLMDLTDPHERAKIVPVADRVYDLVIAYEGSITAEHNDGIIRTPYVKKQYGERVYKLFEETKNIFDPQNIFNPGKKVGGTKEDIEKYLA</sequence>
<dbReference type="PANTHER" id="PTHR11748:SF119">
    <property type="entry name" value="D-2-HYDROXYGLUTARATE DEHYDROGENASE"/>
    <property type="match status" value="1"/>
</dbReference>
<evidence type="ECO:0000256" key="3">
    <source>
        <dbReference type="ARBA" id="ARBA00022827"/>
    </source>
</evidence>
<dbReference type="InterPro" id="IPR006094">
    <property type="entry name" value="Oxid_FAD_bind_N"/>
</dbReference>
<dbReference type="PROSITE" id="PS51387">
    <property type="entry name" value="FAD_PCMH"/>
    <property type="match status" value="1"/>
</dbReference>
<dbReference type="InterPro" id="IPR004113">
    <property type="entry name" value="FAD-bd_oxidored_4_C"/>
</dbReference>
<dbReference type="Pfam" id="PF02913">
    <property type="entry name" value="FAD-oxidase_C"/>
    <property type="match status" value="1"/>
</dbReference>
<reference evidence="6 7" key="1">
    <citation type="submission" date="2017-09" db="EMBL/GenBank/DDBJ databases">
        <title>Depth-based differentiation of microbial function through sediment-hosted aquifers and enrichment of novel symbionts in the deep terrestrial subsurface.</title>
        <authorList>
            <person name="Probst A.J."/>
            <person name="Ladd B."/>
            <person name="Jarett J.K."/>
            <person name="Geller-Mcgrath D.E."/>
            <person name="Sieber C.M."/>
            <person name="Emerson J.B."/>
            <person name="Anantharaman K."/>
            <person name="Thomas B.C."/>
            <person name="Malmstrom R."/>
            <person name="Stieglmeier M."/>
            <person name="Klingl A."/>
            <person name="Woyke T."/>
            <person name="Ryan C.M."/>
            <person name="Banfield J.F."/>
        </authorList>
    </citation>
    <scope>NUCLEOTIDE SEQUENCE [LARGE SCALE GENOMIC DNA]</scope>
    <source>
        <strain evidence="6">CG10_big_fil_rev_8_21_14_0_10_42_12</strain>
    </source>
</reference>